<name>A0A376DLA9_9GAMM</name>
<reference evidence="1 2" key="1">
    <citation type="submission" date="2018-06" db="EMBL/GenBank/DDBJ databases">
        <authorList>
            <consortium name="Pathogen Informatics"/>
            <person name="Doyle S."/>
        </authorList>
    </citation>
    <scope>NUCLEOTIDE SEQUENCE [LARGE SCALE GENOMIC DNA]</scope>
    <source>
        <strain evidence="1 2">NCTC12121</strain>
    </source>
</reference>
<sequence>MRVKPVLGVPFAGFFLNRISKENLPLRPLTALGSIHTRFSGCFIHGFDRSF</sequence>
<organism evidence="1 2">
    <name type="scientific">Edwardsiella hoshinae</name>
    <dbReference type="NCBI Taxonomy" id="93378"/>
    <lineage>
        <taxon>Bacteria</taxon>
        <taxon>Pseudomonadati</taxon>
        <taxon>Pseudomonadota</taxon>
        <taxon>Gammaproteobacteria</taxon>
        <taxon>Enterobacterales</taxon>
        <taxon>Hafniaceae</taxon>
        <taxon>Edwardsiella</taxon>
    </lineage>
</organism>
<evidence type="ECO:0000313" key="1">
    <source>
        <dbReference type="EMBL" id="STC91532.1"/>
    </source>
</evidence>
<dbReference type="EMBL" id="UFXZ01000001">
    <property type="protein sequence ID" value="STC91532.1"/>
    <property type="molecule type" value="Genomic_DNA"/>
</dbReference>
<accession>A0A376DLA9</accession>
<protein>
    <submittedName>
        <fullName evidence="1">Uncharacterized protein</fullName>
    </submittedName>
</protein>
<dbReference type="Proteomes" id="UP000255248">
    <property type="component" value="Unassembled WGS sequence"/>
</dbReference>
<evidence type="ECO:0000313" key="2">
    <source>
        <dbReference type="Proteomes" id="UP000255248"/>
    </source>
</evidence>
<proteinExistence type="predicted"/>
<dbReference type="AlphaFoldDB" id="A0A376DLA9"/>
<gene>
    <name evidence="1" type="ORF">NCTC12121_03083</name>
</gene>